<feature type="transmembrane region" description="Helical" evidence="6">
    <location>
        <begin position="90"/>
        <end position="109"/>
    </location>
</feature>
<dbReference type="Gene3D" id="1.20.1250.20">
    <property type="entry name" value="MFS general substrate transporter like domains"/>
    <property type="match status" value="1"/>
</dbReference>
<feature type="transmembrane region" description="Helical" evidence="6">
    <location>
        <begin position="358"/>
        <end position="380"/>
    </location>
</feature>
<name>A0ABP9G702_9ACTN</name>
<dbReference type="PANTHER" id="PTHR23506:SF26">
    <property type="entry name" value="MFS-TYPE TRANSPORTER SLC18B1"/>
    <property type="match status" value="1"/>
</dbReference>
<accession>A0ABP9G702</accession>
<dbReference type="InterPro" id="IPR036259">
    <property type="entry name" value="MFS_trans_sf"/>
</dbReference>
<feature type="transmembrane region" description="Helical" evidence="6">
    <location>
        <begin position="58"/>
        <end position="78"/>
    </location>
</feature>
<evidence type="ECO:0000313" key="8">
    <source>
        <dbReference type="EMBL" id="GAA4930891.1"/>
    </source>
</evidence>
<evidence type="ECO:0000313" key="9">
    <source>
        <dbReference type="Proteomes" id="UP001499993"/>
    </source>
</evidence>
<evidence type="ECO:0000256" key="3">
    <source>
        <dbReference type="ARBA" id="ARBA00022692"/>
    </source>
</evidence>
<comment type="caution">
    <text evidence="8">The sequence shown here is derived from an EMBL/GenBank/DDBJ whole genome shotgun (WGS) entry which is preliminary data.</text>
</comment>
<feature type="transmembrane region" description="Helical" evidence="6">
    <location>
        <begin position="244"/>
        <end position="267"/>
    </location>
</feature>
<dbReference type="InterPro" id="IPR050930">
    <property type="entry name" value="MFS_Vesicular_Transporter"/>
</dbReference>
<keyword evidence="4 6" id="KW-1133">Transmembrane helix</keyword>
<evidence type="ECO:0000259" key="7">
    <source>
        <dbReference type="PROSITE" id="PS50850"/>
    </source>
</evidence>
<feature type="transmembrane region" description="Helical" evidence="6">
    <location>
        <begin position="23"/>
        <end position="46"/>
    </location>
</feature>
<keyword evidence="5 6" id="KW-0472">Membrane</keyword>
<dbReference type="PANTHER" id="PTHR23506">
    <property type="entry name" value="GH10249P"/>
    <property type="match status" value="1"/>
</dbReference>
<protein>
    <recommendedName>
        <fullName evidence="7">Major facilitator superfamily (MFS) profile domain-containing protein</fullName>
    </recommendedName>
</protein>
<comment type="subcellular location">
    <subcellularLocation>
        <location evidence="1">Cell membrane</location>
        <topology evidence="1">Multi-pass membrane protein</topology>
    </subcellularLocation>
</comment>
<sequence length="385" mass="38053">MSAPATAGVPGGAGDLTGRGSGAAYGILIALGVLDAAGYSVIAPVLPALAQRTGAGPAVMGLIVAAFPLGMVAGFALGGAAMRRSVPLRVVLAGLVLICAGCGGFLTASEAPLLAAARLVMGVGSGCLWLGVTFATLSYWPTQSYVCMSRIFAAYSAGGLLGPLLGSVPGVRGPFAAYLLAALLMAVAVVLLRRRLPARGQGFTGDRKAIGSPGFWAACAGIAFAVMALGMLEGVLPLHFGSQLSQWQIGVFYAATSVVVAAAAALAARMRPRVALLVATVLVVAGLGGAGTVASVPVWMAALAVGGVGIGMANTGSIGVLLEAVPARRIVTAMVLWSQLGITGYLLAPLLGGPIAETAGYGGVAAVLAAAGLVVVLALLRQRRA</sequence>
<dbReference type="SUPFAM" id="SSF103473">
    <property type="entry name" value="MFS general substrate transporter"/>
    <property type="match status" value="1"/>
</dbReference>
<evidence type="ECO:0000256" key="6">
    <source>
        <dbReference type="SAM" id="Phobius"/>
    </source>
</evidence>
<evidence type="ECO:0000256" key="1">
    <source>
        <dbReference type="ARBA" id="ARBA00004651"/>
    </source>
</evidence>
<evidence type="ECO:0000256" key="4">
    <source>
        <dbReference type="ARBA" id="ARBA00022989"/>
    </source>
</evidence>
<gene>
    <name evidence="8" type="ORF">GCM10023224_08400</name>
</gene>
<keyword evidence="2" id="KW-0813">Transport</keyword>
<proteinExistence type="predicted"/>
<dbReference type="InterPro" id="IPR020846">
    <property type="entry name" value="MFS_dom"/>
</dbReference>
<feature type="transmembrane region" description="Helical" evidence="6">
    <location>
        <begin position="213"/>
        <end position="232"/>
    </location>
</feature>
<evidence type="ECO:0000256" key="2">
    <source>
        <dbReference type="ARBA" id="ARBA00022448"/>
    </source>
</evidence>
<reference evidence="9" key="1">
    <citation type="journal article" date="2019" name="Int. J. Syst. Evol. Microbiol.">
        <title>The Global Catalogue of Microorganisms (GCM) 10K type strain sequencing project: providing services to taxonomists for standard genome sequencing and annotation.</title>
        <authorList>
            <consortium name="The Broad Institute Genomics Platform"/>
            <consortium name="The Broad Institute Genome Sequencing Center for Infectious Disease"/>
            <person name="Wu L."/>
            <person name="Ma J."/>
        </authorList>
    </citation>
    <scope>NUCLEOTIDE SEQUENCE [LARGE SCALE GENOMIC DNA]</scope>
    <source>
        <strain evidence="9">JCM 18123</strain>
    </source>
</reference>
<dbReference type="InterPro" id="IPR011701">
    <property type="entry name" value="MFS"/>
</dbReference>
<feature type="transmembrane region" description="Helical" evidence="6">
    <location>
        <begin position="334"/>
        <end position="352"/>
    </location>
</feature>
<keyword evidence="9" id="KW-1185">Reference proteome</keyword>
<organism evidence="8 9">
    <name type="scientific">Streptomonospora halophila</name>
    <dbReference type="NCBI Taxonomy" id="427369"/>
    <lineage>
        <taxon>Bacteria</taxon>
        <taxon>Bacillati</taxon>
        <taxon>Actinomycetota</taxon>
        <taxon>Actinomycetes</taxon>
        <taxon>Streptosporangiales</taxon>
        <taxon>Nocardiopsidaceae</taxon>
        <taxon>Streptomonospora</taxon>
    </lineage>
</organism>
<feature type="domain" description="Major facilitator superfamily (MFS) profile" evidence="7">
    <location>
        <begin position="174"/>
        <end position="385"/>
    </location>
</feature>
<dbReference type="Proteomes" id="UP001499993">
    <property type="component" value="Unassembled WGS sequence"/>
</dbReference>
<feature type="transmembrane region" description="Helical" evidence="6">
    <location>
        <begin position="299"/>
        <end position="322"/>
    </location>
</feature>
<keyword evidence="3 6" id="KW-0812">Transmembrane</keyword>
<dbReference type="InterPro" id="IPR001958">
    <property type="entry name" value="Tet-R_TetA/multi-R_MdtG-like"/>
</dbReference>
<feature type="transmembrane region" description="Helical" evidence="6">
    <location>
        <begin position="115"/>
        <end position="140"/>
    </location>
</feature>
<feature type="transmembrane region" description="Helical" evidence="6">
    <location>
        <begin position="152"/>
        <end position="169"/>
    </location>
</feature>
<dbReference type="RefSeq" id="WP_345555541.1">
    <property type="nucleotide sequence ID" value="NZ_BAABIK010000003.1"/>
</dbReference>
<dbReference type="EMBL" id="BAABIK010000003">
    <property type="protein sequence ID" value="GAA4930891.1"/>
    <property type="molecule type" value="Genomic_DNA"/>
</dbReference>
<evidence type="ECO:0000256" key="5">
    <source>
        <dbReference type="ARBA" id="ARBA00023136"/>
    </source>
</evidence>
<feature type="transmembrane region" description="Helical" evidence="6">
    <location>
        <begin position="175"/>
        <end position="192"/>
    </location>
</feature>
<dbReference type="Pfam" id="PF07690">
    <property type="entry name" value="MFS_1"/>
    <property type="match status" value="1"/>
</dbReference>
<dbReference type="PROSITE" id="PS50850">
    <property type="entry name" value="MFS"/>
    <property type="match status" value="1"/>
</dbReference>
<dbReference type="PRINTS" id="PR01035">
    <property type="entry name" value="TCRTETA"/>
</dbReference>
<feature type="transmembrane region" description="Helical" evidence="6">
    <location>
        <begin position="274"/>
        <end position="293"/>
    </location>
</feature>